<dbReference type="RefSeq" id="WP_014817043.1">
    <property type="nucleotide sequence ID" value="NC_018027.1"/>
</dbReference>
<dbReference type="EMBL" id="CP003053">
    <property type="protein sequence ID" value="AFM18569.1"/>
    <property type="molecule type" value="Genomic_DNA"/>
</dbReference>
<gene>
    <name evidence="2" type="ordered locus">Mycch_3843</name>
</gene>
<feature type="transmembrane region" description="Helical" evidence="1">
    <location>
        <begin position="46"/>
        <end position="63"/>
    </location>
</feature>
<evidence type="ECO:0000313" key="3">
    <source>
        <dbReference type="Proteomes" id="UP000006057"/>
    </source>
</evidence>
<organism evidence="2 3">
    <name type="scientific">Mycolicibacterium chubuense (strain NBB4)</name>
    <name type="common">Mycobacterium chubuense</name>
    <dbReference type="NCBI Taxonomy" id="710421"/>
    <lineage>
        <taxon>Bacteria</taxon>
        <taxon>Bacillati</taxon>
        <taxon>Actinomycetota</taxon>
        <taxon>Actinomycetes</taxon>
        <taxon>Mycobacteriales</taxon>
        <taxon>Mycobacteriaceae</taxon>
        <taxon>Mycolicibacterium</taxon>
    </lineage>
</organism>
<dbReference type="eggNOG" id="ENOG5031F28">
    <property type="taxonomic scope" value="Bacteria"/>
</dbReference>
<dbReference type="AlphaFoldDB" id="I4BMR2"/>
<feature type="transmembrane region" description="Helical" evidence="1">
    <location>
        <begin position="21"/>
        <end position="40"/>
    </location>
</feature>
<keyword evidence="1" id="KW-1133">Transmembrane helix</keyword>
<dbReference type="STRING" id="710421.Mycch_3843"/>
<dbReference type="Proteomes" id="UP000006057">
    <property type="component" value="Chromosome"/>
</dbReference>
<dbReference type="HOGENOM" id="CLU_203349_0_0_11"/>
<name>I4BMR2_MYCCN</name>
<evidence type="ECO:0000313" key="2">
    <source>
        <dbReference type="EMBL" id="AFM18569.1"/>
    </source>
</evidence>
<proteinExistence type="predicted"/>
<keyword evidence="1" id="KW-0472">Membrane</keyword>
<accession>I4BMR2</accession>
<sequence>MAKEIDRRRARGALAVLRQHPGMVLFAVSPALVVLALVWWLFGAGWAALLLVVLLVGGAVAVVRKRD</sequence>
<dbReference type="KEGG" id="mcb:Mycch_3843"/>
<dbReference type="PATRIC" id="fig|710421.3.peg.3839"/>
<keyword evidence="3" id="KW-1185">Reference proteome</keyword>
<keyword evidence="1" id="KW-0812">Transmembrane</keyword>
<protein>
    <submittedName>
        <fullName evidence="2">Uncharacterized protein</fullName>
    </submittedName>
</protein>
<reference evidence="2 3" key="1">
    <citation type="submission" date="2012-06" db="EMBL/GenBank/DDBJ databases">
        <title>Complete sequence of chromosome of Mycobacterium chubuense NBB4.</title>
        <authorList>
            <consortium name="US DOE Joint Genome Institute"/>
            <person name="Lucas S."/>
            <person name="Han J."/>
            <person name="Lapidus A."/>
            <person name="Cheng J.-F."/>
            <person name="Goodwin L."/>
            <person name="Pitluck S."/>
            <person name="Peters L."/>
            <person name="Mikhailova N."/>
            <person name="Teshima H."/>
            <person name="Detter J.C."/>
            <person name="Han C."/>
            <person name="Tapia R."/>
            <person name="Land M."/>
            <person name="Hauser L."/>
            <person name="Kyrpides N."/>
            <person name="Ivanova N."/>
            <person name="Pagani I."/>
            <person name="Mattes T."/>
            <person name="Holmes A."/>
            <person name="Rutledge P."/>
            <person name="Paulsen I."/>
            <person name="Coleman N."/>
            <person name="Woyke T."/>
        </authorList>
    </citation>
    <scope>NUCLEOTIDE SEQUENCE [LARGE SCALE GENOMIC DNA]</scope>
    <source>
        <strain evidence="2 3">NBB4</strain>
    </source>
</reference>
<evidence type="ECO:0000256" key="1">
    <source>
        <dbReference type="SAM" id="Phobius"/>
    </source>
</evidence>